<dbReference type="AlphaFoldDB" id="A0A1H3HF90"/>
<dbReference type="InterPro" id="IPR058416">
    <property type="entry name" value="DUF8103"/>
</dbReference>
<feature type="domain" description="DUF8103" evidence="1">
    <location>
        <begin position="3"/>
        <end position="71"/>
    </location>
</feature>
<reference evidence="3" key="1">
    <citation type="submission" date="2016-10" db="EMBL/GenBank/DDBJ databases">
        <authorList>
            <person name="Varghese N."/>
            <person name="Submissions S."/>
        </authorList>
    </citation>
    <scope>NUCLEOTIDE SEQUENCE [LARGE SCALE GENOMIC DNA]</scope>
    <source>
        <strain evidence="3">DC30,IBRC 10041,KCTC 4046</strain>
    </source>
</reference>
<name>A0A1H3HF90_9EURY</name>
<evidence type="ECO:0000313" key="2">
    <source>
        <dbReference type="EMBL" id="SDY14137.1"/>
    </source>
</evidence>
<organism evidence="2 3">
    <name type="scientific">Halopenitus persicus</name>
    <dbReference type="NCBI Taxonomy" id="1048396"/>
    <lineage>
        <taxon>Archaea</taxon>
        <taxon>Methanobacteriati</taxon>
        <taxon>Methanobacteriota</taxon>
        <taxon>Stenosarchaea group</taxon>
        <taxon>Halobacteria</taxon>
        <taxon>Halobacteriales</taxon>
        <taxon>Haloferacaceae</taxon>
        <taxon>Halopenitus</taxon>
    </lineage>
</organism>
<keyword evidence="3" id="KW-1185">Reference proteome</keyword>
<accession>A0A1H3HF90</accession>
<dbReference type="RefSeq" id="WP_092731568.1">
    <property type="nucleotide sequence ID" value="NZ_FNPC01000003.1"/>
</dbReference>
<dbReference type="Proteomes" id="UP000199079">
    <property type="component" value="Unassembled WGS sequence"/>
</dbReference>
<protein>
    <recommendedName>
        <fullName evidence="1">DUF8103 domain-containing protein</fullName>
    </recommendedName>
</protein>
<dbReference type="OrthoDB" id="289788at2157"/>
<sequence length="74" mass="8501">MTDTNAVDWEILKEILDAQVHINVCLEQYLLYVTHEDADLDREEIVACLDQAIESHERAMADLDAARRTIRTTS</sequence>
<proteinExistence type="predicted"/>
<gene>
    <name evidence="2" type="ORF">SAMN05216564_103254</name>
</gene>
<dbReference type="Pfam" id="PF26405">
    <property type="entry name" value="DUF8103"/>
    <property type="match status" value="1"/>
</dbReference>
<evidence type="ECO:0000313" key="3">
    <source>
        <dbReference type="Proteomes" id="UP000199079"/>
    </source>
</evidence>
<evidence type="ECO:0000259" key="1">
    <source>
        <dbReference type="Pfam" id="PF26405"/>
    </source>
</evidence>
<dbReference type="EMBL" id="FNPC01000003">
    <property type="protein sequence ID" value="SDY14137.1"/>
    <property type="molecule type" value="Genomic_DNA"/>
</dbReference>